<evidence type="ECO:0000256" key="2">
    <source>
        <dbReference type="ARBA" id="ARBA00022630"/>
    </source>
</evidence>
<dbReference type="Pfam" id="PF02441">
    <property type="entry name" value="Flavoprotein"/>
    <property type="match status" value="1"/>
</dbReference>
<dbReference type="SUPFAM" id="SSF52507">
    <property type="entry name" value="Homo-oligomeric flavin-containing Cys decarboxylases, HFCD"/>
    <property type="match status" value="1"/>
</dbReference>
<dbReference type="InterPro" id="IPR004507">
    <property type="entry name" value="UbiX-like"/>
</dbReference>
<dbReference type="InterPro" id="IPR003382">
    <property type="entry name" value="Flavoprotein"/>
</dbReference>
<proteinExistence type="inferred from homology"/>
<sequence>MRILVAITGASGAIYTQRLLDRLDPEKHEVHVIISSYGQVVMQEELPEGLQLNEGVPLHASKSMNVPFASGSNAFDAMVILPCTMGTLGRIAHGYSEDALLRAADVMLKENKKLILCPRETPLSLVHVKNMELLLQAGVILLPPNPYFYSGARTIEELADTVVARVLDHLGVDHNVSPRWPEERD</sequence>
<reference evidence="6" key="1">
    <citation type="submission" date="2018-05" db="EMBL/GenBank/DDBJ databases">
        <authorList>
            <person name="Lanie J.A."/>
            <person name="Ng W.-L."/>
            <person name="Kazmierczak K.M."/>
            <person name="Andrzejewski T.M."/>
            <person name="Davidsen T.M."/>
            <person name="Wayne K.J."/>
            <person name="Tettelin H."/>
            <person name="Glass J.I."/>
            <person name="Rusch D."/>
            <person name="Podicherti R."/>
            <person name="Tsui H.-C.T."/>
            <person name="Winkler M.E."/>
        </authorList>
    </citation>
    <scope>NUCLEOTIDE SEQUENCE</scope>
</reference>
<keyword evidence="4" id="KW-0808">Transferase</keyword>
<dbReference type="InterPro" id="IPR036551">
    <property type="entry name" value="Flavin_trans-like"/>
</dbReference>
<dbReference type="EMBL" id="UINC01050992">
    <property type="protein sequence ID" value="SVB64616.1"/>
    <property type="molecule type" value="Genomic_DNA"/>
</dbReference>
<dbReference type="AlphaFoldDB" id="A0A382FNB5"/>
<feature type="domain" description="Flavoprotein" evidence="5">
    <location>
        <begin position="1"/>
        <end position="170"/>
    </location>
</feature>
<evidence type="ECO:0000256" key="3">
    <source>
        <dbReference type="ARBA" id="ARBA00022643"/>
    </source>
</evidence>
<evidence type="ECO:0000256" key="1">
    <source>
        <dbReference type="ARBA" id="ARBA00022602"/>
    </source>
</evidence>
<keyword evidence="1" id="KW-0637">Prenyltransferase</keyword>
<dbReference type="GO" id="GO:0004659">
    <property type="term" value="F:prenyltransferase activity"/>
    <property type="evidence" value="ECO:0007669"/>
    <property type="project" value="UniProtKB-KW"/>
</dbReference>
<dbReference type="Gene3D" id="3.40.50.1950">
    <property type="entry name" value="Flavin prenyltransferase-like"/>
    <property type="match status" value="1"/>
</dbReference>
<evidence type="ECO:0000259" key="5">
    <source>
        <dbReference type="Pfam" id="PF02441"/>
    </source>
</evidence>
<gene>
    <name evidence="6" type="ORF">METZ01_LOCUS217470</name>
</gene>
<evidence type="ECO:0000256" key="4">
    <source>
        <dbReference type="ARBA" id="ARBA00022679"/>
    </source>
</evidence>
<dbReference type="HAMAP" id="MF_01984">
    <property type="entry name" value="ubiX_pad"/>
    <property type="match status" value="1"/>
</dbReference>
<accession>A0A382FNB5</accession>
<organism evidence="6">
    <name type="scientific">marine metagenome</name>
    <dbReference type="NCBI Taxonomy" id="408172"/>
    <lineage>
        <taxon>unclassified sequences</taxon>
        <taxon>metagenomes</taxon>
        <taxon>ecological metagenomes</taxon>
    </lineage>
</organism>
<keyword evidence="2" id="KW-0285">Flavoprotein</keyword>
<name>A0A382FNB5_9ZZZZ</name>
<dbReference type="NCBIfam" id="TIGR00421">
    <property type="entry name" value="ubiX_pad"/>
    <property type="match status" value="1"/>
</dbReference>
<keyword evidence="3" id="KW-0288">FMN</keyword>
<protein>
    <recommendedName>
        <fullName evidence="5">Flavoprotein domain-containing protein</fullName>
    </recommendedName>
</protein>
<evidence type="ECO:0000313" key="6">
    <source>
        <dbReference type="EMBL" id="SVB64616.1"/>
    </source>
</evidence>